<evidence type="ECO:0000256" key="3">
    <source>
        <dbReference type="PIRSR" id="PIRSR000193-1"/>
    </source>
</evidence>
<reference evidence="5" key="1">
    <citation type="journal article" date="2023" name="Mol. Phylogenet. Evol.">
        <title>Genome-scale phylogeny and comparative genomics of the fungal order Sordariales.</title>
        <authorList>
            <person name="Hensen N."/>
            <person name="Bonometti L."/>
            <person name="Westerberg I."/>
            <person name="Brannstrom I.O."/>
            <person name="Guillou S."/>
            <person name="Cros-Aarteil S."/>
            <person name="Calhoun S."/>
            <person name="Haridas S."/>
            <person name="Kuo A."/>
            <person name="Mondo S."/>
            <person name="Pangilinan J."/>
            <person name="Riley R."/>
            <person name="LaButti K."/>
            <person name="Andreopoulos B."/>
            <person name="Lipzen A."/>
            <person name="Chen C."/>
            <person name="Yan M."/>
            <person name="Daum C."/>
            <person name="Ng V."/>
            <person name="Clum A."/>
            <person name="Steindorff A."/>
            <person name="Ohm R.A."/>
            <person name="Martin F."/>
            <person name="Silar P."/>
            <person name="Natvig D.O."/>
            <person name="Lalanne C."/>
            <person name="Gautier V."/>
            <person name="Ament-Velasquez S.L."/>
            <person name="Kruys A."/>
            <person name="Hutchinson M.I."/>
            <person name="Powell A.J."/>
            <person name="Barry K."/>
            <person name="Miller A.N."/>
            <person name="Grigoriev I.V."/>
            <person name="Debuchy R."/>
            <person name="Gladieux P."/>
            <person name="Hiltunen Thoren M."/>
            <person name="Johannesson H."/>
        </authorList>
    </citation>
    <scope>NUCLEOTIDE SEQUENCE</scope>
    <source>
        <strain evidence="5">CBS 118394</strain>
    </source>
</reference>
<evidence type="ECO:0000256" key="2">
    <source>
        <dbReference type="ARBA" id="ARBA00023002"/>
    </source>
</evidence>
<organism evidence="5 6">
    <name type="scientific">Apodospora peruviana</name>
    <dbReference type="NCBI Taxonomy" id="516989"/>
    <lineage>
        <taxon>Eukaryota</taxon>
        <taxon>Fungi</taxon>
        <taxon>Dikarya</taxon>
        <taxon>Ascomycota</taxon>
        <taxon>Pezizomycotina</taxon>
        <taxon>Sordariomycetes</taxon>
        <taxon>Sordariomycetidae</taxon>
        <taxon>Sordariales</taxon>
        <taxon>Lasiosphaeriaceae</taxon>
        <taxon>Apodospora</taxon>
    </lineage>
</organism>
<dbReference type="Gene3D" id="3.40.50.720">
    <property type="entry name" value="NAD(P)-binding Rossmann-like Domain"/>
    <property type="match status" value="1"/>
</dbReference>
<dbReference type="InterPro" id="IPR008927">
    <property type="entry name" value="6-PGluconate_DH-like_C_sf"/>
</dbReference>
<dbReference type="EMBL" id="JAUEDM010000003">
    <property type="protein sequence ID" value="KAK3321889.1"/>
    <property type="molecule type" value="Genomic_DNA"/>
</dbReference>
<dbReference type="PIRSF" id="PIRSF000193">
    <property type="entry name" value="Pyrrol-5-carb_rd"/>
    <property type="match status" value="1"/>
</dbReference>
<dbReference type="InterPro" id="IPR029036">
    <property type="entry name" value="P5CR_dimer"/>
</dbReference>
<dbReference type="SUPFAM" id="SSF51735">
    <property type="entry name" value="NAD(P)-binding Rossmann-fold domains"/>
    <property type="match status" value="1"/>
</dbReference>
<dbReference type="GO" id="GO:0055129">
    <property type="term" value="P:L-proline biosynthetic process"/>
    <property type="evidence" value="ECO:0007669"/>
    <property type="project" value="TreeGrafter"/>
</dbReference>
<comment type="caution">
    <text evidence="5">The sequence shown here is derived from an EMBL/GenBank/DDBJ whole genome shotgun (WGS) entry which is preliminary data.</text>
</comment>
<evidence type="ECO:0000313" key="5">
    <source>
        <dbReference type="EMBL" id="KAK3321889.1"/>
    </source>
</evidence>
<reference evidence="5" key="2">
    <citation type="submission" date="2023-06" db="EMBL/GenBank/DDBJ databases">
        <authorList>
            <consortium name="Lawrence Berkeley National Laboratory"/>
            <person name="Haridas S."/>
            <person name="Hensen N."/>
            <person name="Bonometti L."/>
            <person name="Westerberg I."/>
            <person name="Brannstrom I.O."/>
            <person name="Guillou S."/>
            <person name="Cros-Aarteil S."/>
            <person name="Calhoun S."/>
            <person name="Kuo A."/>
            <person name="Mondo S."/>
            <person name="Pangilinan J."/>
            <person name="Riley R."/>
            <person name="Labutti K."/>
            <person name="Andreopoulos B."/>
            <person name="Lipzen A."/>
            <person name="Chen C."/>
            <person name="Yanf M."/>
            <person name="Daum C."/>
            <person name="Ng V."/>
            <person name="Clum A."/>
            <person name="Steindorff A."/>
            <person name="Ohm R."/>
            <person name="Martin F."/>
            <person name="Silar P."/>
            <person name="Natvig D."/>
            <person name="Lalanne C."/>
            <person name="Gautier V."/>
            <person name="Ament-Velasquez S.L."/>
            <person name="Kruys A."/>
            <person name="Hutchinson M.I."/>
            <person name="Powell A.J."/>
            <person name="Barry K."/>
            <person name="Miller A.N."/>
            <person name="Grigoriev I.V."/>
            <person name="Debuchy R."/>
            <person name="Gladieux P."/>
            <person name="Thoren M.H."/>
            <person name="Johannesson H."/>
        </authorList>
    </citation>
    <scope>NUCLEOTIDE SEQUENCE</scope>
    <source>
        <strain evidence="5">CBS 118394</strain>
    </source>
</reference>
<dbReference type="InterPro" id="IPR036291">
    <property type="entry name" value="NAD(P)-bd_dom_sf"/>
</dbReference>
<keyword evidence="6" id="KW-1185">Reference proteome</keyword>
<sequence length="309" mass="32306">MLSQSSSIGCTIIGGGVIGTSLADGLLGASVANSKTKPASTNTIYHVRLTTRRGDHAAELRKRYPDFFVTKNNRDSALWGPHAWPLSSVPAVHVVLICTQPQYTQDVCDDLRAAAKLVTTKIPTVFVTVCPGISVATLESWLPQGAGIVRTMPNTPVCVAEGATAAFANGAAKSRPETVAAVTEMFHLMSPAVCFVPEEGLMDVAASVSGSAPAYVFTLLESMVEAGVRRGLPRDLAVALVTQSGFGSALLALKGDNSLRGLVENVCVPGGSTERAMDALRRRDFAGAVDDGVEVSLRANRAMGHVDGN</sequence>
<protein>
    <submittedName>
        <fullName evidence="5">Pyrroline-5-carboxylate reductase</fullName>
    </submittedName>
</protein>
<feature type="binding site" evidence="3">
    <location>
        <position position="41"/>
    </location>
    <ligand>
        <name>NADP(+)</name>
        <dbReference type="ChEBI" id="CHEBI:58349"/>
    </ligand>
</feature>
<proteinExistence type="inferred from homology"/>
<keyword evidence="3" id="KW-0521">NADP</keyword>
<comment type="similarity">
    <text evidence="1">Belongs to the pyrroline-5-carboxylate reductase family.</text>
</comment>
<evidence type="ECO:0000313" key="6">
    <source>
        <dbReference type="Proteomes" id="UP001283341"/>
    </source>
</evidence>
<dbReference type="Proteomes" id="UP001283341">
    <property type="component" value="Unassembled WGS sequence"/>
</dbReference>
<evidence type="ECO:0000259" key="4">
    <source>
        <dbReference type="Pfam" id="PF14748"/>
    </source>
</evidence>
<feature type="domain" description="Pyrroline-5-carboxylate reductase dimerisation" evidence="4">
    <location>
        <begin position="199"/>
        <end position="301"/>
    </location>
</feature>
<gene>
    <name evidence="5" type="ORF">B0H66DRAFT_531250</name>
</gene>
<keyword evidence="2" id="KW-0560">Oxidoreductase</keyword>
<dbReference type="SUPFAM" id="SSF48179">
    <property type="entry name" value="6-phosphogluconate dehydrogenase C-terminal domain-like"/>
    <property type="match status" value="1"/>
</dbReference>
<dbReference type="PANTHER" id="PTHR11645:SF0">
    <property type="entry name" value="PYRROLINE-5-CARBOXYLATE REDUCTASE 3"/>
    <property type="match status" value="1"/>
</dbReference>
<dbReference type="InterPro" id="IPR000304">
    <property type="entry name" value="Pyrroline-COOH_reductase"/>
</dbReference>
<dbReference type="PANTHER" id="PTHR11645">
    <property type="entry name" value="PYRROLINE-5-CARBOXYLATE REDUCTASE"/>
    <property type="match status" value="1"/>
</dbReference>
<evidence type="ECO:0000256" key="1">
    <source>
        <dbReference type="ARBA" id="ARBA00005525"/>
    </source>
</evidence>
<dbReference type="HAMAP" id="MF_01925">
    <property type="entry name" value="P5C_reductase"/>
    <property type="match status" value="1"/>
</dbReference>
<dbReference type="AlphaFoldDB" id="A0AAE0M8I9"/>
<dbReference type="Gene3D" id="1.10.3730.10">
    <property type="entry name" value="ProC C-terminal domain-like"/>
    <property type="match status" value="1"/>
</dbReference>
<dbReference type="Pfam" id="PF14748">
    <property type="entry name" value="P5CR_dimer"/>
    <property type="match status" value="1"/>
</dbReference>
<accession>A0AAE0M8I9</accession>
<name>A0AAE0M8I9_9PEZI</name>
<dbReference type="GO" id="GO:0004735">
    <property type="term" value="F:pyrroline-5-carboxylate reductase activity"/>
    <property type="evidence" value="ECO:0007669"/>
    <property type="project" value="InterPro"/>
</dbReference>